<dbReference type="FunFam" id="1.10.510.10:FF:000445">
    <property type="entry name" value="MDIS1-interacting receptor like kinase 2"/>
    <property type="match status" value="1"/>
</dbReference>
<dbReference type="PANTHER" id="PTHR48053:SF32">
    <property type="entry name" value="LEUCINE RICH REPEAT FAMILY PROTEIN, EXPRESSED"/>
    <property type="match status" value="1"/>
</dbReference>
<dbReference type="EC" id="2.7.11.1" evidence="3"/>
<evidence type="ECO:0000256" key="23">
    <source>
        <dbReference type="SAM" id="SignalP"/>
    </source>
</evidence>
<evidence type="ECO:0000256" key="20">
    <source>
        <dbReference type="ARBA" id="ARBA00047899"/>
    </source>
</evidence>
<dbReference type="GO" id="GO:0005524">
    <property type="term" value="F:ATP binding"/>
    <property type="evidence" value="ECO:0007669"/>
    <property type="project" value="UniProtKB-KW"/>
</dbReference>
<keyword evidence="13" id="KW-0418">Kinase</keyword>
<comment type="catalytic activity">
    <reaction evidence="21">
        <text>L-seryl-[protein] + ATP = O-phospho-L-seryl-[protein] + ADP + H(+)</text>
        <dbReference type="Rhea" id="RHEA:17989"/>
        <dbReference type="Rhea" id="RHEA-COMP:9863"/>
        <dbReference type="Rhea" id="RHEA-COMP:11604"/>
        <dbReference type="ChEBI" id="CHEBI:15378"/>
        <dbReference type="ChEBI" id="CHEBI:29999"/>
        <dbReference type="ChEBI" id="CHEBI:30616"/>
        <dbReference type="ChEBI" id="CHEBI:83421"/>
        <dbReference type="ChEBI" id="CHEBI:456216"/>
        <dbReference type="EC" id="2.7.11.1"/>
    </reaction>
</comment>
<feature type="signal peptide" evidence="23">
    <location>
        <begin position="1"/>
        <end position="34"/>
    </location>
</feature>
<comment type="similarity">
    <text evidence="19">Belongs to the polygalacturonase-inhibiting protein family.</text>
</comment>
<keyword evidence="4" id="KW-0964">Secreted</keyword>
<evidence type="ECO:0000256" key="11">
    <source>
        <dbReference type="ARBA" id="ARBA00022737"/>
    </source>
</evidence>
<dbReference type="Gene3D" id="3.30.200.20">
    <property type="entry name" value="Phosphorylase Kinase, domain 1"/>
    <property type="match status" value="1"/>
</dbReference>
<evidence type="ECO:0000313" key="25">
    <source>
        <dbReference type="EMBL" id="VVA40826.1"/>
    </source>
</evidence>
<dbReference type="GO" id="GO:0009653">
    <property type="term" value="P:anatomical structure morphogenesis"/>
    <property type="evidence" value="ECO:0007669"/>
    <property type="project" value="UniProtKB-ARBA"/>
</dbReference>
<evidence type="ECO:0000256" key="21">
    <source>
        <dbReference type="ARBA" id="ARBA00048679"/>
    </source>
</evidence>
<dbReference type="EMBL" id="CABIKO010001087">
    <property type="protein sequence ID" value="VVA40826.1"/>
    <property type="molecule type" value="Genomic_DNA"/>
</dbReference>
<evidence type="ECO:0000256" key="3">
    <source>
        <dbReference type="ARBA" id="ARBA00012513"/>
    </source>
</evidence>
<sequence length="1098" mass="120990">MEGGVFSAQSHKPNYLLLLLHIFLLALLPFKAISSPKTQAEALLTWKNTIASATPFLTSWSLTNLNNLCNWYAIVCDQSSEQVSQIDLSNFDISATLTHFNFTPFLKLTQFNLSGNYFTGPIPSSIGQLRKLQYLDLSYNSLNSLIPSELGFCTNLTHLNLTFNQLEGKIPSSIGQLRELKYLDLQMNFLNSSIPSELGLCTSLTYLDLTFNHLEGKIPSSIGQLRELKHLDLSYNSLNSSIPSELGLCTNLTYLALASNHLEGKIPSSIGQLRELKYLGLQNNSLNSSIPSELGLCTNLTYLDLASNFFSGELPVSLSKLTNIVGLDLYENSFTGPLLPSLVSNWTEIFSLRLQNNTFGGNIPAEIGLLTKLKVLYLFQNKFTASIPSGIGNLKDLIDLDLSGNQLSGPIPSSIGQLRELTYLYLGENYLNSSIPSELGLCTNLTDLYLTSNHLEGKIPPSIGQLRELHYLDLQMNSLDSSIPSELGLCTSLTYLDLTSNHLEGKIPSSIGQLRELKHLDLSYNSLNSSIPSELGFCTNLTILILTSNHLEGKIPSSIGQLRELQYLDLHMNSLDSSIPSELGLCTSLTYLDLASNHLEGKIPPSIGQLRKIQHLDLSNNSLSSSIPSELGFCTSLTYLDLSRNQLSGSIPLTLCNLANVPTLNLSNNNLNGPFQPETCFPFVGNHDFSNNNWTQDVQKAPDDTSVGNSGLCGDARGLTRACNSKKNNNKVIIGVLVPVCSISVVAITIALILMFHKKTKCALKKINSTAQNFENFESMILQEEVKFTFGEVVKAIDDFHEKYCIGRRGFGRVYKAELPSGQVVAVKRLNMSDSNDIPAINLQSFENEIRTLTNLRHRNIIQLYGFCSRRECIFLLYEYLERGSLGKALYGVEGVTELGWATRVKVVKGLAHALSYLHHDCSPPIVHRDVTVNNVLLESDFEARLSDFGTARPISANSSNWTHIVGSFGYMAPELALTMRVTDKCDVYSFGVVALEVMMGRHPGDLLESQLSKSSQSMKKDNAELFLKDLLDQRLEAPSNELARAVVIVMSLALACICTRPGSRPTMLYVAQKLSARSLPSLPEPFGILTINKLMGI</sequence>
<evidence type="ECO:0000256" key="1">
    <source>
        <dbReference type="ARBA" id="ARBA00004191"/>
    </source>
</evidence>
<evidence type="ECO:0000256" key="14">
    <source>
        <dbReference type="ARBA" id="ARBA00022840"/>
    </source>
</evidence>
<dbReference type="Pfam" id="PF13855">
    <property type="entry name" value="LRR_8"/>
    <property type="match status" value="2"/>
</dbReference>
<evidence type="ECO:0000256" key="7">
    <source>
        <dbReference type="ARBA" id="ARBA00022614"/>
    </source>
</evidence>
<evidence type="ECO:0000256" key="6">
    <source>
        <dbReference type="ARBA" id="ARBA00022553"/>
    </source>
</evidence>
<dbReference type="Gene3D" id="1.10.510.10">
    <property type="entry name" value="Transferase(Phosphotransferase) domain 1"/>
    <property type="match status" value="1"/>
</dbReference>
<name>A0A5E4GME0_PRUDU</name>
<evidence type="ECO:0000313" key="26">
    <source>
        <dbReference type="Proteomes" id="UP000327085"/>
    </source>
</evidence>
<dbReference type="Pfam" id="PF00069">
    <property type="entry name" value="Pkinase"/>
    <property type="match status" value="1"/>
</dbReference>
<dbReference type="Gramene" id="VVA40826">
    <property type="protein sequence ID" value="VVA40826"/>
    <property type="gene ID" value="Prudul26B031467"/>
</dbReference>
<evidence type="ECO:0000256" key="5">
    <source>
        <dbReference type="ARBA" id="ARBA00022527"/>
    </source>
</evidence>
<keyword evidence="15 22" id="KW-1133">Transmembrane helix</keyword>
<evidence type="ECO:0000256" key="2">
    <source>
        <dbReference type="ARBA" id="ARBA00004479"/>
    </source>
</evidence>
<evidence type="ECO:0000256" key="8">
    <source>
        <dbReference type="ARBA" id="ARBA00022679"/>
    </source>
</evidence>
<evidence type="ECO:0000256" key="15">
    <source>
        <dbReference type="ARBA" id="ARBA00022989"/>
    </source>
</evidence>
<keyword evidence="7" id="KW-0433">Leucine-rich repeat</keyword>
<dbReference type="PROSITE" id="PS50011">
    <property type="entry name" value="PROTEIN_KINASE_DOM"/>
    <property type="match status" value="1"/>
</dbReference>
<dbReference type="InterPro" id="IPR055414">
    <property type="entry name" value="LRR_R13L4/SHOC2-like"/>
</dbReference>
<keyword evidence="8" id="KW-0808">Transferase</keyword>
<dbReference type="Pfam" id="PF00560">
    <property type="entry name" value="LRR_1"/>
    <property type="match status" value="4"/>
</dbReference>
<dbReference type="InterPro" id="IPR008266">
    <property type="entry name" value="Tyr_kinase_AS"/>
</dbReference>
<dbReference type="FunFam" id="3.80.10.10:FF:000095">
    <property type="entry name" value="LRR receptor-like serine/threonine-protein kinase GSO1"/>
    <property type="match status" value="1"/>
</dbReference>
<dbReference type="OMA" id="TAWTHLM"/>
<dbReference type="InterPro" id="IPR001611">
    <property type="entry name" value="Leu-rich_rpt"/>
</dbReference>
<dbReference type="Gene3D" id="3.80.10.10">
    <property type="entry name" value="Ribonuclease Inhibitor"/>
    <property type="match status" value="5"/>
</dbReference>
<dbReference type="AlphaFoldDB" id="A0A5E4GME0"/>
<keyword evidence="11" id="KW-0677">Repeat</keyword>
<evidence type="ECO:0000256" key="18">
    <source>
        <dbReference type="ARBA" id="ARBA00023180"/>
    </source>
</evidence>
<protein>
    <recommendedName>
        <fullName evidence="3">non-specific serine/threonine protein kinase</fullName>
        <ecNumber evidence="3">2.7.11.1</ecNumber>
    </recommendedName>
</protein>
<evidence type="ECO:0000256" key="17">
    <source>
        <dbReference type="ARBA" id="ARBA00023170"/>
    </source>
</evidence>
<dbReference type="PRINTS" id="PR00019">
    <property type="entry name" value="LEURICHRPT"/>
</dbReference>
<keyword evidence="16 22" id="KW-0472">Membrane</keyword>
<dbReference type="GO" id="GO:0004674">
    <property type="term" value="F:protein serine/threonine kinase activity"/>
    <property type="evidence" value="ECO:0007669"/>
    <property type="project" value="UniProtKB-KW"/>
</dbReference>
<accession>A0A5E4GME0</accession>
<keyword evidence="14" id="KW-0067">ATP-binding</keyword>
<keyword evidence="17 25" id="KW-0675">Receptor</keyword>
<dbReference type="PANTHER" id="PTHR48053">
    <property type="entry name" value="LEUCINE RICH REPEAT FAMILY PROTEIN, EXPRESSED"/>
    <property type="match status" value="1"/>
</dbReference>
<proteinExistence type="inferred from homology"/>
<keyword evidence="18" id="KW-0325">Glycoprotein</keyword>
<dbReference type="Proteomes" id="UP000327085">
    <property type="component" value="Chromosome 8"/>
</dbReference>
<dbReference type="InterPro" id="IPR011009">
    <property type="entry name" value="Kinase-like_dom_sf"/>
</dbReference>
<dbReference type="SMART" id="SM00369">
    <property type="entry name" value="LRR_TYP"/>
    <property type="match status" value="11"/>
</dbReference>
<feature type="transmembrane region" description="Helical" evidence="22">
    <location>
        <begin position="732"/>
        <end position="756"/>
    </location>
</feature>
<dbReference type="InterPro" id="IPR051716">
    <property type="entry name" value="Plant_RL_S/T_kinase"/>
</dbReference>
<dbReference type="InterPro" id="IPR003591">
    <property type="entry name" value="Leu-rich_rpt_typical-subtyp"/>
</dbReference>
<dbReference type="FunFam" id="3.30.200.20:FF:000309">
    <property type="entry name" value="Leucine-rich repeat receptor protein kinase MSP1"/>
    <property type="match status" value="1"/>
</dbReference>
<evidence type="ECO:0000256" key="10">
    <source>
        <dbReference type="ARBA" id="ARBA00022729"/>
    </source>
</evidence>
<evidence type="ECO:0000259" key="24">
    <source>
        <dbReference type="PROSITE" id="PS50011"/>
    </source>
</evidence>
<comment type="subcellular location">
    <subcellularLocation>
        <location evidence="2">Membrane</location>
        <topology evidence="2">Single-pass type I membrane protein</topology>
    </subcellularLocation>
    <subcellularLocation>
        <location evidence="1">Secreted</location>
        <location evidence="1">Cell wall</location>
    </subcellularLocation>
</comment>
<dbReference type="InterPro" id="IPR013210">
    <property type="entry name" value="LRR_N_plant-typ"/>
</dbReference>
<dbReference type="SUPFAM" id="SSF52047">
    <property type="entry name" value="RNI-like"/>
    <property type="match status" value="1"/>
</dbReference>
<keyword evidence="5" id="KW-0723">Serine/threonine-protein kinase</keyword>
<evidence type="ECO:0000256" key="16">
    <source>
        <dbReference type="ARBA" id="ARBA00023136"/>
    </source>
</evidence>
<dbReference type="PROSITE" id="PS00109">
    <property type="entry name" value="PROTEIN_KINASE_TYR"/>
    <property type="match status" value="1"/>
</dbReference>
<evidence type="ECO:0000256" key="13">
    <source>
        <dbReference type="ARBA" id="ARBA00022777"/>
    </source>
</evidence>
<evidence type="ECO:0000256" key="19">
    <source>
        <dbReference type="ARBA" id="ARBA00038043"/>
    </source>
</evidence>
<evidence type="ECO:0000256" key="22">
    <source>
        <dbReference type="SAM" id="Phobius"/>
    </source>
</evidence>
<feature type="domain" description="Protein kinase" evidence="24">
    <location>
        <begin position="800"/>
        <end position="1083"/>
    </location>
</feature>
<gene>
    <name evidence="25" type="ORF">ALMOND_2B031467</name>
</gene>
<evidence type="ECO:0000256" key="4">
    <source>
        <dbReference type="ARBA" id="ARBA00022512"/>
    </source>
</evidence>
<keyword evidence="12" id="KW-0547">Nucleotide-binding</keyword>
<dbReference type="FunFam" id="3.80.10.10:FF:000041">
    <property type="entry name" value="LRR receptor-like serine/threonine-protein kinase ERECTA"/>
    <property type="match status" value="1"/>
</dbReference>
<feature type="chain" id="PRO_5022705269" description="non-specific serine/threonine protein kinase" evidence="23">
    <location>
        <begin position="35"/>
        <end position="1098"/>
    </location>
</feature>
<evidence type="ECO:0000256" key="12">
    <source>
        <dbReference type="ARBA" id="ARBA00022741"/>
    </source>
</evidence>
<reference evidence="26" key="1">
    <citation type="journal article" date="2020" name="Plant J.">
        <title>Transposons played a major role in the diversification between the closely related almond and peach genomes: results from the almond genome sequence.</title>
        <authorList>
            <person name="Alioto T."/>
            <person name="Alexiou K.G."/>
            <person name="Bardil A."/>
            <person name="Barteri F."/>
            <person name="Castanera R."/>
            <person name="Cruz F."/>
            <person name="Dhingra A."/>
            <person name="Duval H."/>
            <person name="Fernandez I Marti A."/>
            <person name="Frias L."/>
            <person name="Galan B."/>
            <person name="Garcia J.L."/>
            <person name="Howad W."/>
            <person name="Gomez-Garrido J."/>
            <person name="Gut M."/>
            <person name="Julca I."/>
            <person name="Morata J."/>
            <person name="Puigdomenech P."/>
            <person name="Ribeca P."/>
            <person name="Rubio Cabetas M.J."/>
            <person name="Vlasova A."/>
            <person name="Wirthensohn M."/>
            <person name="Garcia-Mas J."/>
            <person name="Gabaldon T."/>
            <person name="Casacuberta J.M."/>
            <person name="Arus P."/>
        </authorList>
    </citation>
    <scope>NUCLEOTIDE SEQUENCE [LARGE SCALE GENOMIC DNA]</scope>
    <source>
        <strain evidence="26">cv. Texas</strain>
    </source>
</reference>
<dbReference type="InParanoid" id="A0A5E4GME0"/>
<dbReference type="FunFam" id="3.80.10.10:FF:000400">
    <property type="entry name" value="Nuclear pore complex protein NUP107"/>
    <property type="match status" value="1"/>
</dbReference>
<keyword evidence="4" id="KW-0134">Cell wall</keyword>
<keyword evidence="6" id="KW-0597">Phosphoprotein</keyword>
<evidence type="ECO:0000256" key="9">
    <source>
        <dbReference type="ARBA" id="ARBA00022692"/>
    </source>
</evidence>
<dbReference type="Pfam" id="PF23598">
    <property type="entry name" value="LRR_14"/>
    <property type="match status" value="2"/>
</dbReference>
<dbReference type="InterPro" id="IPR000719">
    <property type="entry name" value="Prot_kinase_dom"/>
</dbReference>
<comment type="catalytic activity">
    <reaction evidence="20">
        <text>L-threonyl-[protein] + ATP = O-phospho-L-threonyl-[protein] + ADP + H(+)</text>
        <dbReference type="Rhea" id="RHEA:46608"/>
        <dbReference type="Rhea" id="RHEA-COMP:11060"/>
        <dbReference type="Rhea" id="RHEA-COMP:11605"/>
        <dbReference type="ChEBI" id="CHEBI:15378"/>
        <dbReference type="ChEBI" id="CHEBI:30013"/>
        <dbReference type="ChEBI" id="CHEBI:30616"/>
        <dbReference type="ChEBI" id="CHEBI:61977"/>
        <dbReference type="ChEBI" id="CHEBI:456216"/>
        <dbReference type="EC" id="2.7.11.1"/>
    </reaction>
</comment>
<dbReference type="SUPFAM" id="SSF52058">
    <property type="entry name" value="L domain-like"/>
    <property type="match status" value="1"/>
</dbReference>
<organism evidence="25 26">
    <name type="scientific">Prunus dulcis</name>
    <name type="common">Almond</name>
    <name type="synonym">Amygdalus dulcis</name>
    <dbReference type="NCBI Taxonomy" id="3755"/>
    <lineage>
        <taxon>Eukaryota</taxon>
        <taxon>Viridiplantae</taxon>
        <taxon>Streptophyta</taxon>
        <taxon>Embryophyta</taxon>
        <taxon>Tracheophyta</taxon>
        <taxon>Spermatophyta</taxon>
        <taxon>Magnoliopsida</taxon>
        <taxon>eudicotyledons</taxon>
        <taxon>Gunneridae</taxon>
        <taxon>Pentapetalae</taxon>
        <taxon>rosids</taxon>
        <taxon>fabids</taxon>
        <taxon>Rosales</taxon>
        <taxon>Rosaceae</taxon>
        <taxon>Amygdaloideae</taxon>
        <taxon>Amygdaleae</taxon>
        <taxon>Prunus</taxon>
    </lineage>
</organism>
<dbReference type="GO" id="GO:0016020">
    <property type="term" value="C:membrane"/>
    <property type="evidence" value="ECO:0007669"/>
    <property type="project" value="UniProtKB-SubCell"/>
</dbReference>
<keyword evidence="9 22" id="KW-0812">Transmembrane</keyword>
<dbReference type="PROSITE" id="PS51450">
    <property type="entry name" value="LRR"/>
    <property type="match status" value="1"/>
</dbReference>
<dbReference type="InterPro" id="IPR032675">
    <property type="entry name" value="LRR_dom_sf"/>
</dbReference>
<dbReference type="GO" id="GO:0099402">
    <property type="term" value="P:plant organ development"/>
    <property type="evidence" value="ECO:0007669"/>
    <property type="project" value="UniProtKB-ARBA"/>
</dbReference>
<dbReference type="Pfam" id="PF08263">
    <property type="entry name" value="LRRNT_2"/>
    <property type="match status" value="1"/>
</dbReference>
<dbReference type="SUPFAM" id="SSF56112">
    <property type="entry name" value="Protein kinase-like (PK-like)"/>
    <property type="match status" value="1"/>
</dbReference>
<dbReference type="FunFam" id="3.80.10.10:FF:000439">
    <property type="entry name" value="LRR receptor-like serine/threonine-protein kinase FLS2"/>
    <property type="match status" value="1"/>
</dbReference>
<keyword evidence="10 23" id="KW-0732">Signal</keyword>